<protein>
    <submittedName>
        <fullName evidence="1">N-acetylglucosamine kinase-like BadF-type ATPase</fullName>
    </submittedName>
</protein>
<dbReference type="Proteomes" id="UP000253517">
    <property type="component" value="Unassembled WGS sequence"/>
</dbReference>
<evidence type="ECO:0000313" key="1">
    <source>
        <dbReference type="EMBL" id="RCX02051.1"/>
    </source>
</evidence>
<reference evidence="1 2" key="1">
    <citation type="submission" date="2018-07" db="EMBL/GenBank/DDBJ databases">
        <title>Genomic Encyclopedia of Type Strains, Phase IV (KMG-IV): sequencing the most valuable type-strain genomes for metagenomic binning, comparative biology and taxonomic classification.</title>
        <authorList>
            <person name="Goeker M."/>
        </authorList>
    </citation>
    <scope>NUCLEOTIDE SEQUENCE [LARGE SCALE GENOMIC DNA]</scope>
    <source>
        <strain evidence="1 2">DSM 21410</strain>
    </source>
</reference>
<dbReference type="SUPFAM" id="SSF53067">
    <property type="entry name" value="Actin-like ATPase domain"/>
    <property type="match status" value="2"/>
</dbReference>
<sequence length="290" mass="33137">MIYLAESGSTKCDAVLINEDGTVFEEIKHMGFNPFFHSSELVFNELSKIETIRMYADKISKVFFYGAGCESPYYNEIIAAGLRKVFSNATVHVDHDLKAAAYATYNGNPEIACIIGTGSNSCYFDGNELFQEVPALAYILGDEGSASWLGKKLIAMYFYKQLPKEVSEDFRNTYKMEKADIFRRVYNEPYANVFLASFSLFVYKHINLPIFQQIVKEGFELFLKTHVLSYKNAREVEINFVGSVAYHFRKYLFEVADSLGLKITNVIQKPLEGLINYHIKYMKILENSEA</sequence>
<dbReference type="InterPro" id="IPR043129">
    <property type="entry name" value="ATPase_NBD"/>
</dbReference>
<dbReference type="InterPro" id="IPR039758">
    <property type="entry name" value="NAGK-like"/>
</dbReference>
<dbReference type="GO" id="GO:0045127">
    <property type="term" value="F:N-acetylglucosamine kinase activity"/>
    <property type="evidence" value="ECO:0007669"/>
    <property type="project" value="InterPro"/>
</dbReference>
<evidence type="ECO:0000313" key="2">
    <source>
        <dbReference type="Proteomes" id="UP000253517"/>
    </source>
</evidence>
<dbReference type="PANTHER" id="PTHR12862:SF0">
    <property type="entry name" value="N-ACETYL-D-GLUCOSAMINE KINASE"/>
    <property type="match status" value="1"/>
</dbReference>
<dbReference type="PANTHER" id="PTHR12862">
    <property type="entry name" value="BADF TYPE ATPASE DOMAIN-CONTAINING PROTEIN"/>
    <property type="match status" value="1"/>
</dbReference>
<dbReference type="CDD" id="cd24079">
    <property type="entry name" value="ASKHA_NBD_PG1100-like"/>
    <property type="match status" value="1"/>
</dbReference>
<dbReference type="Gene3D" id="1.10.720.160">
    <property type="match status" value="1"/>
</dbReference>
<dbReference type="Gene3D" id="3.30.420.40">
    <property type="match status" value="2"/>
</dbReference>
<proteinExistence type="predicted"/>
<keyword evidence="1" id="KW-0808">Transferase</keyword>
<name>A0A368ZYK8_9FLAO</name>
<dbReference type="AlphaFoldDB" id="A0A368ZYK8"/>
<keyword evidence="2" id="KW-1185">Reference proteome</keyword>
<keyword evidence="1" id="KW-0418">Kinase</keyword>
<dbReference type="RefSeq" id="WP_037359954.1">
    <property type="nucleotide sequence ID" value="NZ_BHZF01000004.1"/>
</dbReference>
<organism evidence="1 2">
    <name type="scientific">Schleiferia thermophila</name>
    <dbReference type="NCBI Taxonomy" id="884107"/>
    <lineage>
        <taxon>Bacteria</taxon>
        <taxon>Pseudomonadati</taxon>
        <taxon>Bacteroidota</taxon>
        <taxon>Flavobacteriia</taxon>
        <taxon>Flavobacteriales</taxon>
        <taxon>Schleiferiaceae</taxon>
        <taxon>Schleiferia</taxon>
    </lineage>
</organism>
<comment type="caution">
    <text evidence="1">The sequence shown here is derived from an EMBL/GenBank/DDBJ whole genome shotgun (WGS) entry which is preliminary data.</text>
</comment>
<accession>A0A368ZYK8</accession>
<gene>
    <name evidence="1" type="ORF">DES35_10522</name>
</gene>
<dbReference type="EMBL" id="QPJS01000005">
    <property type="protein sequence ID" value="RCX02051.1"/>
    <property type="molecule type" value="Genomic_DNA"/>
</dbReference>